<keyword evidence="3" id="KW-0121">Carboxypeptidase</keyword>
<keyword evidence="3" id="KW-0378">Hydrolase</keyword>
<organism evidence="3 4">
    <name type="scientific">Kocuria oceani</name>
    <dbReference type="NCBI Taxonomy" id="988827"/>
    <lineage>
        <taxon>Bacteria</taxon>
        <taxon>Bacillati</taxon>
        <taxon>Actinomycetota</taxon>
        <taxon>Actinomycetes</taxon>
        <taxon>Micrococcales</taxon>
        <taxon>Micrococcaceae</taxon>
        <taxon>Kocuria</taxon>
    </lineage>
</organism>
<proteinExistence type="predicted"/>
<feature type="signal peptide" evidence="1">
    <location>
        <begin position="1"/>
        <end position="28"/>
    </location>
</feature>
<name>A0ABV9TPB8_9MICC</name>
<keyword evidence="4" id="KW-1185">Reference proteome</keyword>
<evidence type="ECO:0000313" key="3">
    <source>
        <dbReference type="EMBL" id="MFC4905080.1"/>
    </source>
</evidence>
<dbReference type="GO" id="GO:0004180">
    <property type="term" value="F:carboxypeptidase activity"/>
    <property type="evidence" value="ECO:0007669"/>
    <property type="project" value="UniProtKB-KW"/>
</dbReference>
<dbReference type="InterPro" id="IPR052179">
    <property type="entry name" value="DD-CPase-like"/>
</dbReference>
<dbReference type="CDD" id="cd14852">
    <property type="entry name" value="LD-carboxypeptidase"/>
    <property type="match status" value="1"/>
</dbReference>
<evidence type="ECO:0000256" key="1">
    <source>
        <dbReference type="SAM" id="SignalP"/>
    </source>
</evidence>
<reference evidence="4" key="1">
    <citation type="journal article" date="2019" name="Int. J. Syst. Evol. Microbiol.">
        <title>The Global Catalogue of Microorganisms (GCM) 10K type strain sequencing project: providing services to taxonomists for standard genome sequencing and annotation.</title>
        <authorList>
            <consortium name="The Broad Institute Genomics Platform"/>
            <consortium name="The Broad Institute Genome Sequencing Center for Infectious Disease"/>
            <person name="Wu L."/>
            <person name="Ma J."/>
        </authorList>
    </citation>
    <scope>NUCLEOTIDE SEQUENCE [LARGE SCALE GENOMIC DNA]</scope>
    <source>
        <strain evidence="4">CGMCC 4.6946</strain>
    </source>
</reference>
<dbReference type="PANTHER" id="PTHR34385:SF1">
    <property type="entry name" value="PEPTIDOGLYCAN L-ALANYL-D-GLUTAMATE ENDOPEPTIDASE CWLK"/>
    <property type="match status" value="1"/>
</dbReference>
<evidence type="ECO:0000259" key="2">
    <source>
        <dbReference type="Pfam" id="PF02557"/>
    </source>
</evidence>
<dbReference type="Gene3D" id="3.30.1380.10">
    <property type="match status" value="1"/>
</dbReference>
<dbReference type="InterPro" id="IPR009045">
    <property type="entry name" value="Zn_M74/Hedgehog-like"/>
</dbReference>
<dbReference type="Proteomes" id="UP001595797">
    <property type="component" value="Unassembled WGS sequence"/>
</dbReference>
<dbReference type="EC" id="3.4.17.-" evidence="3"/>
<dbReference type="RefSeq" id="WP_277551439.1">
    <property type="nucleotide sequence ID" value="NZ_JARAMH010000008.1"/>
</dbReference>
<keyword evidence="3" id="KW-0645">Protease</keyword>
<dbReference type="Pfam" id="PF02557">
    <property type="entry name" value="VanY"/>
    <property type="match status" value="1"/>
</dbReference>
<sequence>MRNFGGLLGGAVALSVATGLMAPSAAVATGTTYDIDSASSLTVVVNKHRPLDPPSYVPKPLSRIQAERMRSDAAEAYKKMVRAAKADGVNIVTVSGYRSYDTQASLYGSYVQQYGQETADIIAARPGHSEHQTGLAMDVGNASGACALQDCFEDTPVGAWVAAHAWKYGFIIRYPKGEEGVTGYTYEPWHIRYVGPKLAEEMRLAARKSAEAQTQPDIDTMEEFFGLEPAPDYLP</sequence>
<dbReference type="SUPFAM" id="SSF55166">
    <property type="entry name" value="Hedgehog/DD-peptidase"/>
    <property type="match status" value="1"/>
</dbReference>
<feature type="domain" description="D-alanyl-D-alanine carboxypeptidase-like core" evidence="2">
    <location>
        <begin position="67"/>
        <end position="195"/>
    </location>
</feature>
<gene>
    <name evidence="3" type="ORF">ACFPCS_16040</name>
</gene>
<feature type="chain" id="PRO_5045220411" evidence="1">
    <location>
        <begin position="29"/>
        <end position="235"/>
    </location>
</feature>
<protein>
    <submittedName>
        <fullName evidence="3">M15 family metallopeptidase</fullName>
        <ecNumber evidence="3">3.4.17.-</ecNumber>
    </submittedName>
</protein>
<dbReference type="InterPro" id="IPR003709">
    <property type="entry name" value="VanY-like_core_dom"/>
</dbReference>
<dbReference type="PANTHER" id="PTHR34385">
    <property type="entry name" value="D-ALANYL-D-ALANINE CARBOXYPEPTIDASE"/>
    <property type="match status" value="1"/>
</dbReference>
<dbReference type="InterPro" id="IPR058193">
    <property type="entry name" value="VanY/YodJ_core_dom"/>
</dbReference>
<dbReference type="EMBL" id="JBHSIW010000024">
    <property type="protein sequence ID" value="MFC4905080.1"/>
    <property type="molecule type" value="Genomic_DNA"/>
</dbReference>
<keyword evidence="1" id="KW-0732">Signal</keyword>
<accession>A0ABV9TPB8</accession>
<evidence type="ECO:0000313" key="4">
    <source>
        <dbReference type="Proteomes" id="UP001595797"/>
    </source>
</evidence>
<comment type="caution">
    <text evidence="3">The sequence shown here is derived from an EMBL/GenBank/DDBJ whole genome shotgun (WGS) entry which is preliminary data.</text>
</comment>